<gene>
    <name evidence="1" type="ORF">M404DRAFT_835224</name>
</gene>
<dbReference type="SUPFAM" id="SSF82171">
    <property type="entry name" value="DPP6 N-terminal domain-like"/>
    <property type="match status" value="1"/>
</dbReference>
<organism evidence="1 2">
    <name type="scientific">Pisolithus tinctorius Marx 270</name>
    <dbReference type="NCBI Taxonomy" id="870435"/>
    <lineage>
        <taxon>Eukaryota</taxon>
        <taxon>Fungi</taxon>
        <taxon>Dikarya</taxon>
        <taxon>Basidiomycota</taxon>
        <taxon>Agaricomycotina</taxon>
        <taxon>Agaricomycetes</taxon>
        <taxon>Agaricomycetidae</taxon>
        <taxon>Boletales</taxon>
        <taxon>Sclerodermatineae</taxon>
        <taxon>Pisolithaceae</taxon>
        <taxon>Pisolithus</taxon>
    </lineage>
</organism>
<dbReference type="PANTHER" id="PTHR19879">
    <property type="entry name" value="TRANSCRIPTION INITIATION FACTOR TFIID"/>
    <property type="match status" value="1"/>
</dbReference>
<protein>
    <recommendedName>
        <fullName evidence="3">Anaphase-promoting complex subunit 4 WD40 domain-containing protein</fullName>
    </recommendedName>
</protein>
<dbReference type="InParanoid" id="A0A0C3KNI8"/>
<reference evidence="1 2" key="1">
    <citation type="submission" date="2014-04" db="EMBL/GenBank/DDBJ databases">
        <authorList>
            <consortium name="DOE Joint Genome Institute"/>
            <person name="Kuo A."/>
            <person name="Kohler A."/>
            <person name="Costa M.D."/>
            <person name="Nagy L.G."/>
            <person name="Floudas D."/>
            <person name="Copeland A."/>
            <person name="Barry K.W."/>
            <person name="Cichocki N."/>
            <person name="Veneault-Fourrey C."/>
            <person name="LaButti K."/>
            <person name="Lindquist E.A."/>
            <person name="Lipzen A."/>
            <person name="Lundell T."/>
            <person name="Morin E."/>
            <person name="Murat C."/>
            <person name="Sun H."/>
            <person name="Tunlid A."/>
            <person name="Henrissat B."/>
            <person name="Grigoriev I.V."/>
            <person name="Hibbett D.S."/>
            <person name="Martin F."/>
            <person name="Nordberg H.P."/>
            <person name="Cantor M.N."/>
            <person name="Hua S.X."/>
        </authorList>
    </citation>
    <scope>NUCLEOTIDE SEQUENCE [LARGE SCALE GENOMIC DNA]</scope>
    <source>
        <strain evidence="1 2">Marx 270</strain>
    </source>
</reference>
<dbReference type="Gene3D" id="2.130.10.10">
    <property type="entry name" value="YVTN repeat-like/Quinoprotein amine dehydrogenase"/>
    <property type="match status" value="1"/>
</dbReference>
<proteinExistence type="predicted"/>
<evidence type="ECO:0008006" key="3">
    <source>
        <dbReference type="Google" id="ProtNLM"/>
    </source>
</evidence>
<name>A0A0C3KNI8_PISTI</name>
<dbReference type="InterPro" id="IPR015943">
    <property type="entry name" value="WD40/YVTN_repeat-like_dom_sf"/>
</dbReference>
<evidence type="ECO:0000313" key="1">
    <source>
        <dbReference type="EMBL" id="KIO11172.1"/>
    </source>
</evidence>
<sequence>MKADGHICSVAVSKDGRWIVTGDRGKKAVLWNAATHEKMREFTEHGHHVYAVDISSDGAKMAAADYLNAQVFSITSGDRFLPPLPHPSVVGVKFSPYDSRFATVSTNNGFRVYSTHNGNILFDSGKKGSTRTELVVPLA</sequence>
<dbReference type="Proteomes" id="UP000054217">
    <property type="component" value="Unassembled WGS sequence"/>
</dbReference>
<dbReference type="HOGENOM" id="CLU_000288_57_18_1"/>
<keyword evidence="2" id="KW-1185">Reference proteome</keyword>
<dbReference type="OrthoDB" id="3267146at2759"/>
<dbReference type="AlphaFoldDB" id="A0A0C3KNI8"/>
<accession>A0A0C3KNI8</accession>
<dbReference type="Pfam" id="PF00400">
    <property type="entry name" value="WD40"/>
    <property type="match status" value="2"/>
</dbReference>
<evidence type="ECO:0000313" key="2">
    <source>
        <dbReference type="Proteomes" id="UP000054217"/>
    </source>
</evidence>
<dbReference type="PANTHER" id="PTHR19879:SF9">
    <property type="entry name" value="TRANSCRIPTION INITIATION FACTOR TFIID SUBUNIT 5"/>
    <property type="match status" value="1"/>
</dbReference>
<dbReference type="InterPro" id="IPR001680">
    <property type="entry name" value="WD40_rpt"/>
</dbReference>
<reference evidence="2" key="2">
    <citation type="submission" date="2015-01" db="EMBL/GenBank/DDBJ databases">
        <title>Evolutionary Origins and Diversification of the Mycorrhizal Mutualists.</title>
        <authorList>
            <consortium name="DOE Joint Genome Institute"/>
            <consortium name="Mycorrhizal Genomics Consortium"/>
            <person name="Kohler A."/>
            <person name="Kuo A."/>
            <person name="Nagy L.G."/>
            <person name="Floudas D."/>
            <person name="Copeland A."/>
            <person name="Barry K.W."/>
            <person name="Cichocki N."/>
            <person name="Veneault-Fourrey C."/>
            <person name="LaButti K."/>
            <person name="Lindquist E.A."/>
            <person name="Lipzen A."/>
            <person name="Lundell T."/>
            <person name="Morin E."/>
            <person name="Murat C."/>
            <person name="Riley R."/>
            <person name="Ohm R."/>
            <person name="Sun H."/>
            <person name="Tunlid A."/>
            <person name="Henrissat B."/>
            <person name="Grigoriev I.V."/>
            <person name="Hibbett D.S."/>
            <person name="Martin F."/>
        </authorList>
    </citation>
    <scope>NUCLEOTIDE SEQUENCE [LARGE SCALE GENOMIC DNA]</scope>
    <source>
        <strain evidence="2">Marx 270</strain>
    </source>
</reference>
<dbReference type="EMBL" id="KN831950">
    <property type="protein sequence ID" value="KIO11172.1"/>
    <property type="molecule type" value="Genomic_DNA"/>
</dbReference>
<dbReference type="SMART" id="SM00320">
    <property type="entry name" value="WD40"/>
    <property type="match status" value="3"/>
</dbReference>